<feature type="transmembrane region" description="Helical" evidence="1">
    <location>
        <begin position="46"/>
        <end position="64"/>
    </location>
</feature>
<evidence type="ECO:0000313" key="2">
    <source>
        <dbReference type="EMBL" id="KAH9529563.1"/>
    </source>
</evidence>
<protein>
    <submittedName>
        <fullName evidence="2">Uncharacterized protein</fullName>
    </submittedName>
</protein>
<keyword evidence="1" id="KW-0472">Membrane</keyword>
<comment type="caution">
    <text evidence="2">The sequence shown here is derived from an EMBL/GenBank/DDBJ whole genome shotgun (WGS) entry which is preliminary data.</text>
</comment>
<dbReference type="AlphaFoldDB" id="A0A922IH64"/>
<evidence type="ECO:0000256" key="1">
    <source>
        <dbReference type="SAM" id="Phobius"/>
    </source>
</evidence>
<keyword evidence="1" id="KW-1133">Transmembrane helix</keyword>
<keyword evidence="3" id="KW-1185">Reference proteome</keyword>
<keyword evidence="1" id="KW-0812">Transmembrane</keyword>
<name>A0A922IH64_DERFA</name>
<dbReference type="EMBL" id="ASGP02000001">
    <property type="protein sequence ID" value="KAH9529563.1"/>
    <property type="molecule type" value="Genomic_DNA"/>
</dbReference>
<reference evidence="2" key="2">
    <citation type="journal article" date="2022" name="Res Sq">
        <title>Comparative Genomics Reveals Insights into the Divergent Evolution of Astigmatic Mites and Household Pest Adaptations.</title>
        <authorList>
            <person name="Xiong Q."/>
            <person name="Wan A.T.-Y."/>
            <person name="Liu X.-Y."/>
            <person name="Fung C.S.-H."/>
            <person name="Xiao X."/>
            <person name="Malainual N."/>
            <person name="Hou J."/>
            <person name="Wang L."/>
            <person name="Wang M."/>
            <person name="Yang K."/>
            <person name="Cui Y."/>
            <person name="Leung E."/>
            <person name="Nong W."/>
            <person name="Shin S.-K."/>
            <person name="Au S."/>
            <person name="Jeong K.Y."/>
            <person name="Chew F.T."/>
            <person name="Hui J."/>
            <person name="Leung T.F."/>
            <person name="Tungtrongchitr A."/>
            <person name="Zhong N."/>
            <person name="Liu Z."/>
            <person name="Tsui S."/>
        </authorList>
    </citation>
    <scope>NUCLEOTIDE SEQUENCE</scope>
    <source>
        <strain evidence="2">Derf</strain>
        <tissue evidence="2">Whole organism</tissue>
    </source>
</reference>
<accession>A0A922IH64</accession>
<dbReference type="Proteomes" id="UP000790347">
    <property type="component" value="Unassembled WGS sequence"/>
</dbReference>
<organism evidence="2 3">
    <name type="scientific">Dermatophagoides farinae</name>
    <name type="common">American house dust mite</name>
    <dbReference type="NCBI Taxonomy" id="6954"/>
    <lineage>
        <taxon>Eukaryota</taxon>
        <taxon>Metazoa</taxon>
        <taxon>Ecdysozoa</taxon>
        <taxon>Arthropoda</taxon>
        <taxon>Chelicerata</taxon>
        <taxon>Arachnida</taxon>
        <taxon>Acari</taxon>
        <taxon>Acariformes</taxon>
        <taxon>Sarcoptiformes</taxon>
        <taxon>Astigmata</taxon>
        <taxon>Psoroptidia</taxon>
        <taxon>Analgoidea</taxon>
        <taxon>Pyroglyphidae</taxon>
        <taxon>Dermatophagoidinae</taxon>
        <taxon>Dermatophagoides</taxon>
    </lineage>
</organism>
<gene>
    <name evidence="2" type="ORF">DERF_003441</name>
</gene>
<sequence>MTFAMVYEILVQKICVPSYDCFQIFIKVGCLDEWIQAPVSKKNEQLILVVKFTASAVGIIYTFINPSAD</sequence>
<reference evidence="2" key="1">
    <citation type="submission" date="2013-05" db="EMBL/GenBank/DDBJ databases">
        <authorList>
            <person name="Yim A.K.Y."/>
            <person name="Chan T.F."/>
            <person name="Ji K.M."/>
            <person name="Liu X.Y."/>
            <person name="Zhou J.W."/>
            <person name="Li R.Q."/>
            <person name="Yang K.Y."/>
            <person name="Li J."/>
            <person name="Li M."/>
            <person name="Law P.T.W."/>
            <person name="Wu Y.L."/>
            <person name="Cai Z.L."/>
            <person name="Qin H."/>
            <person name="Bao Y."/>
            <person name="Leung R.K.K."/>
            <person name="Ng P.K.S."/>
            <person name="Zou J."/>
            <person name="Zhong X.J."/>
            <person name="Ran P.X."/>
            <person name="Zhong N.S."/>
            <person name="Liu Z.G."/>
            <person name="Tsui S.K.W."/>
        </authorList>
    </citation>
    <scope>NUCLEOTIDE SEQUENCE</scope>
    <source>
        <strain evidence="2">Derf</strain>
        <tissue evidence="2">Whole organism</tissue>
    </source>
</reference>
<proteinExistence type="predicted"/>
<evidence type="ECO:0000313" key="3">
    <source>
        <dbReference type="Proteomes" id="UP000790347"/>
    </source>
</evidence>